<feature type="domain" description="PepSY" evidence="2">
    <location>
        <begin position="115"/>
        <end position="173"/>
    </location>
</feature>
<comment type="caution">
    <text evidence="3">The sequence shown here is derived from an EMBL/GenBank/DDBJ whole genome shotgun (WGS) entry which is preliminary data.</text>
</comment>
<feature type="domain" description="PepSY" evidence="2">
    <location>
        <begin position="188"/>
        <end position="247"/>
    </location>
</feature>
<keyword evidence="4" id="KW-1185">Reference proteome</keyword>
<keyword evidence="1" id="KW-0732">Signal</keyword>
<evidence type="ECO:0000256" key="1">
    <source>
        <dbReference type="SAM" id="SignalP"/>
    </source>
</evidence>
<proteinExistence type="predicted"/>
<sequence length="249" mass="26592">MKKPIVFTLAGALAIGGTSVAFASTGNQIAEAEPALTLQASTNPITEQDAVAKAEDFLGGVVTDIEKDTDDGVVYYEVEVKLDGQEFDLDILEESGQIIDVDGNLLGTDAANGAAINQEDAETAAKEAVHLDDVIKTELEIENGQYVYEVEFNVNGEGEDVKVNGETGEILSIDDDFAIDIPQSGDLISADDAKTLAITEVGENAKVTDIELDTDDRVSVYELELVLDGAEYDVEIDAVTKEILKSERD</sequence>
<gene>
    <name evidence="3" type="ORF">NDM98_05485</name>
</gene>
<feature type="chain" id="PRO_5046624310" evidence="1">
    <location>
        <begin position="24"/>
        <end position="249"/>
    </location>
</feature>
<protein>
    <submittedName>
        <fullName evidence="3">PepSY domain-containing protein</fullName>
    </submittedName>
</protein>
<dbReference type="RefSeq" id="WP_251605182.1">
    <property type="nucleotide sequence ID" value="NZ_JAMQJY010000001.1"/>
</dbReference>
<organism evidence="3 4">
    <name type="scientific">Alkalicoccobacillus plakortidis</name>
    <dbReference type="NCBI Taxonomy" id="444060"/>
    <lineage>
        <taxon>Bacteria</taxon>
        <taxon>Bacillati</taxon>
        <taxon>Bacillota</taxon>
        <taxon>Bacilli</taxon>
        <taxon>Bacillales</taxon>
        <taxon>Bacillaceae</taxon>
        <taxon>Alkalicoccobacillus</taxon>
    </lineage>
</organism>
<feature type="signal peptide" evidence="1">
    <location>
        <begin position="1"/>
        <end position="23"/>
    </location>
</feature>
<name>A0ABT0XGG4_9BACI</name>
<evidence type="ECO:0000313" key="4">
    <source>
        <dbReference type="Proteomes" id="UP001203665"/>
    </source>
</evidence>
<dbReference type="Proteomes" id="UP001203665">
    <property type="component" value="Unassembled WGS sequence"/>
</dbReference>
<evidence type="ECO:0000313" key="3">
    <source>
        <dbReference type="EMBL" id="MCM2675003.1"/>
    </source>
</evidence>
<dbReference type="Gene3D" id="3.10.450.40">
    <property type="match status" value="3"/>
</dbReference>
<feature type="domain" description="PepSY" evidence="2">
    <location>
        <begin position="44"/>
        <end position="91"/>
    </location>
</feature>
<dbReference type="EMBL" id="JAMQJY010000001">
    <property type="protein sequence ID" value="MCM2675003.1"/>
    <property type="molecule type" value="Genomic_DNA"/>
</dbReference>
<dbReference type="InterPro" id="IPR025711">
    <property type="entry name" value="PepSY"/>
</dbReference>
<dbReference type="Pfam" id="PF03413">
    <property type="entry name" value="PepSY"/>
    <property type="match status" value="3"/>
</dbReference>
<accession>A0ABT0XGG4</accession>
<reference evidence="3" key="1">
    <citation type="submission" date="2022-06" db="EMBL/GenBank/DDBJ databases">
        <title>Alkalicoccobacillus porphyridii sp. nov., isolated from a marine red alga, Porphyridium purpureum and reclassification of Shouchella plakortidis and Shouchella gibsonii as Alkalicoccobacillus plakortidis comb. nov. and Alkalicoccobacillus gibsonii comb. nov.</title>
        <authorList>
            <person name="Kim K.H."/>
            <person name="Lee J.K."/>
            <person name="Han D.M."/>
            <person name="Baek J.H."/>
            <person name="Jeon C.O."/>
        </authorList>
    </citation>
    <scope>NUCLEOTIDE SEQUENCE</scope>
    <source>
        <strain evidence="3">DSM 19153</strain>
    </source>
</reference>
<evidence type="ECO:0000259" key="2">
    <source>
        <dbReference type="Pfam" id="PF03413"/>
    </source>
</evidence>